<keyword evidence="3" id="KW-1185">Reference proteome</keyword>
<evidence type="ECO:0000313" key="2">
    <source>
        <dbReference type="EMBL" id="OQR94976.1"/>
    </source>
</evidence>
<dbReference type="Gene3D" id="2.30.30.380">
    <property type="entry name" value="Zn-finger domain of Sec23/24"/>
    <property type="match status" value="1"/>
</dbReference>
<dbReference type="Proteomes" id="UP000243217">
    <property type="component" value="Unassembled WGS sequence"/>
</dbReference>
<protein>
    <recommendedName>
        <fullName evidence="1">PiggyBac transposable element-derived protein 4 C-terminal zinc-finger domain-containing protein</fullName>
    </recommendedName>
</protein>
<name>A0A1V9ZAF7_9STRA</name>
<dbReference type="AlphaFoldDB" id="A0A1V9ZAF7"/>
<proteinExistence type="predicted"/>
<organism evidence="2 3">
    <name type="scientific">Thraustotheca clavata</name>
    <dbReference type="NCBI Taxonomy" id="74557"/>
    <lineage>
        <taxon>Eukaryota</taxon>
        <taxon>Sar</taxon>
        <taxon>Stramenopiles</taxon>
        <taxon>Oomycota</taxon>
        <taxon>Saprolegniomycetes</taxon>
        <taxon>Saprolegniales</taxon>
        <taxon>Achlyaceae</taxon>
        <taxon>Thraustotheca</taxon>
    </lineage>
</organism>
<dbReference type="Pfam" id="PF13842">
    <property type="entry name" value="zf-Tnp_2"/>
    <property type="match status" value="1"/>
</dbReference>
<dbReference type="OrthoDB" id="126685at2759"/>
<accession>A0A1V9ZAF7</accession>
<dbReference type="EMBL" id="JNBS01002153">
    <property type="protein sequence ID" value="OQR94976.1"/>
    <property type="molecule type" value="Genomic_DNA"/>
</dbReference>
<evidence type="ECO:0000313" key="3">
    <source>
        <dbReference type="Proteomes" id="UP000243217"/>
    </source>
</evidence>
<reference evidence="2 3" key="1">
    <citation type="journal article" date="2014" name="Genome Biol. Evol.">
        <title>The secreted proteins of Achlya hypogyna and Thraustotheca clavata identify the ancestral oomycete secretome and reveal gene acquisitions by horizontal gene transfer.</title>
        <authorList>
            <person name="Misner I."/>
            <person name="Blouin N."/>
            <person name="Leonard G."/>
            <person name="Richards T.A."/>
            <person name="Lane C.E."/>
        </authorList>
    </citation>
    <scope>NUCLEOTIDE SEQUENCE [LARGE SCALE GENOMIC DNA]</scope>
    <source>
        <strain evidence="2 3">ATCC 34112</strain>
    </source>
</reference>
<sequence>MTGIPCPSCKYFNLPVMNKCVMCKAEMPSDKEKIRVLYEQVQRLEAKLVEYVNAEEPTKVVESATVATTAPPSRKIFYNKREQYFTDPILSARRTNKAASHVAQVFGNHRQLSCVWCCRSKHNTSIAHSRHGFKTSIMCQECQVPLCQRDRFSSGATCFEEFHAAQVLNQPCAVTNIMESDMNITSGPVKNKRFAGQKVPKKRSKSGYILTTTPANSNSLKVNSTTRQENNIL</sequence>
<dbReference type="InterPro" id="IPR032718">
    <property type="entry name" value="PGBD4_Znf_C"/>
</dbReference>
<evidence type="ECO:0000259" key="1">
    <source>
        <dbReference type="Pfam" id="PF13842"/>
    </source>
</evidence>
<gene>
    <name evidence="2" type="ORF">THRCLA_08045</name>
</gene>
<feature type="domain" description="PiggyBac transposable element-derived protein 4 C-terminal zinc-finger" evidence="1">
    <location>
        <begin position="100"/>
        <end position="163"/>
    </location>
</feature>
<comment type="caution">
    <text evidence="2">The sequence shown here is derived from an EMBL/GenBank/DDBJ whole genome shotgun (WGS) entry which is preliminary data.</text>
</comment>